<gene>
    <name evidence="1" type="ORF">CMC5_015990</name>
</gene>
<dbReference type="RefSeq" id="WP_050429828.1">
    <property type="nucleotide sequence ID" value="NZ_CP012159.1"/>
</dbReference>
<dbReference type="SUPFAM" id="SSF46785">
    <property type="entry name" value="Winged helix' DNA-binding domain"/>
    <property type="match status" value="1"/>
</dbReference>
<dbReference type="EMBL" id="CP012159">
    <property type="protein sequence ID" value="AKT37458.1"/>
    <property type="molecule type" value="Genomic_DNA"/>
</dbReference>
<protein>
    <recommendedName>
        <fullName evidence="3">Transcriptional regulator</fullName>
    </recommendedName>
</protein>
<dbReference type="OrthoDB" id="5294839at2"/>
<evidence type="ECO:0000313" key="2">
    <source>
        <dbReference type="Proteomes" id="UP000067626"/>
    </source>
</evidence>
<accession>A0A0K1EA49</accession>
<evidence type="ECO:0008006" key="3">
    <source>
        <dbReference type="Google" id="ProtNLM"/>
    </source>
</evidence>
<sequence length="117" mass="13629">MHISSIELLEVLLLLRKSGEREWRPADVAREIGSSMMSIRDRLANLAARDLIATREVDDDLWYHYAPESEVRHVVDELARAYKERRLTIIDMIYARQLPGDIETFSDAFLIRKKDGD</sequence>
<organism evidence="1 2">
    <name type="scientific">Chondromyces crocatus</name>
    <dbReference type="NCBI Taxonomy" id="52"/>
    <lineage>
        <taxon>Bacteria</taxon>
        <taxon>Pseudomonadati</taxon>
        <taxon>Myxococcota</taxon>
        <taxon>Polyangia</taxon>
        <taxon>Polyangiales</taxon>
        <taxon>Polyangiaceae</taxon>
        <taxon>Chondromyces</taxon>
    </lineage>
</organism>
<reference evidence="1 2" key="1">
    <citation type="submission" date="2015-07" db="EMBL/GenBank/DDBJ databases">
        <title>Genome analysis of myxobacterium Chondromyces crocatus Cm c5 reveals a high potential for natural compound synthesis and the genetic basis for the loss of fruiting body formation.</title>
        <authorList>
            <person name="Zaburannyi N."/>
            <person name="Bunk B."/>
            <person name="Maier J."/>
            <person name="Overmann J."/>
            <person name="Mueller R."/>
        </authorList>
    </citation>
    <scope>NUCLEOTIDE SEQUENCE [LARGE SCALE GENOMIC DNA]</scope>
    <source>
        <strain evidence="1 2">Cm c5</strain>
    </source>
</reference>
<name>A0A0K1EA49_CHOCO</name>
<dbReference type="KEGG" id="ccro:CMC5_015990"/>
<dbReference type="Proteomes" id="UP000067626">
    <property type="component" value="Chromosome"/>
</dbReference>
<keyword evidence="2" id="KW-1185">Reference proteome</keyword>
<evidence type="ECO:0000313" key="1">
    <source>
        <dbReference type="EMBL" id="AKT37458.1"/>
    </source>
</evidence>
<dbReference type="STRING" id="52.CMC5_015990"/>
<proteinExistence type="predicted"/>
<dbReference type="AlphaFoldDB" id="A0A0K1EA49"/>
<dbReference type="InterPro" id="IPR036390">
    <property type="entry name" value="WH_DNA-bd_sf"/>
</dbReference>